<comment type="caution">
    <text evidence="1">The sequence shown here is derived from an EMBL/GenBank/DDBJ whole genome shotgun (WGS) entry which is preliminary data.</text>
</comment>
<dbReference type="Proteomes" id="UP000189670">
    <property type="component" value="Unassembled WGS sequence"/>
</dbReference>
<dbReference type="EMBL" id="ATBP01000784">
    <property type="protein sequence ID" value="ETR68957.1"/>
    <property type="molecule type" value="Genomic_DNA"/>
</dbReference>
<reference evidence="2" key="1">
    <citation type="submission" date="2012-11" db="EMBL/GenBank/DDBJ databases">
        <authorList>
            <person name="Lucero-Rivera Y.E."/>
            <person name="Tovar-Ramirez D."/>
        </authorList>
    </citation>
    <scope>NUCLEOTIDE SEQUENCE [LARGE SCALE GENOMIC DNA]</scope>
    <source>
        <strain evidence="2">Araruama</strain>
    </source>
</reference>
<name>A0A1V1P261_9BACT</name>
<organism evidence="1 2">
    <name type="scientific">Candidatus Magnetoglobus multicellularis str. Araruama</name>
    <dbReference type="NCBI Taxonomy" id="890399"/>
    <lineage>
        <taxon>Bacteria</taxon>
        <taxon>Pseudomonadati</taxon>
        <taxon>Thermodesulfobacteriota</taxon>
        <taxon>Desulfobacteria</taxon>
        <taxon>Desulfobacterales</taxon>
        <taxon>Desulfobacteraceae</taxon>
        <taxon>Candidatus Magnetoglobus</taxon>
    </lineage>
</organism>
<sequence>MKLQKNLTKGRSNMKWKDIHKQYPNQFVLLGNIVEEKLSDLKSRIIEGSVFEVFDNGHDIRKAYRDYKKKGERVVYSLPTTSEEFIIEYVPFKGQQLK</sequence>
<evidence type="ECO:0000313" key="2">
    <source>
        <dbReference type="Proteomes" id="UP000189670"/>
    </source>
</evidence>
<gene>
    <name evidence="1" type="ORF">OMM_10020</name>
</gene>
<protein>
    <submittedName>
        <fullName evidence="1">Uncharacterized protein</fullName>
    </submittedName>
</protein>
<proteinExistence type="predicted"/>
<evidence type="ECO:0000313" key="1">
    <source>
        <dbReference type="EMBL" id="ETR68957.1"/>
    </source>
</evidence>
<dbReference type="AlphaFoldDB" id="A0A1V1P261"/>
<accession>A0A1V1P261</accession>